<dbReference type="InterPro" id="IPR036388">
    <property type="entry name" value="WH-like_DNA-bd_sf"/>
</dbReference>
<keyword evidence="6" id="KW-1185">Reference proteome</keyword>
<evidence type="ECO:0000259" key="4">
    <source>
        <dbReference type="PROSITE" id="PS50995"/>
    </source>
</evidence>
<feature type="domain" description="HTH marR-type" evidence="4">
    <location>
        <begin position="6"/>
        <end position="138"/>
    </location>
</feature>
<name>A0A261REF0_9BORD</name>
<evidence type="ECO:0000256" key="2">
    <source>
        <dbReference type="ARBA" id="ARBA00023125"/>
    </source>
</evidence>
<dbReference type="InterPro" id="IPR000835">
    <property type="entry name" value="HTH_MarR-typ"/>
</dbReference>
<dbReference type="PROSITE" id="PS01117">
    <property type="entry name" value="HTH_MARR_1"/>
    <property type="match status" value="1"/>
</dbReference>
<evidence type="ECO:0000313" key="6">
    <source>
        <dbReference type="Proteomes" id="UP000216947"/>
    </source>
</evidence>
<keyword evidence="3" id="KW-0804">Transcription</keyword>
<dbReference type="PANTHER" id="PTHR33164">
    <property type="entry name" value="TRANSCRIPTIONAL REGULATOR, MARR FAMILY"/>
    <property type="match status" value="1"/>
</dbReference>
<dbReference type="PROSITE" id="PS50995">
    <property type="entry name" value="HTH_MARR_2"/>
    <property type="match status" value="1"/>
</dbReference>
<dbReference type="PRINTS" id="PR00598">
    <property type="entry name" value="HTHMARR"/>
</dbReference>
<dbReference type="OrthoDB" id="8588347at2"/>
<keyword evidence="1" id="KW-0805">Transcription regulation</keyword>
<keyword evidence="2" id="KW-0238">DNA-binding</keyword>
<dbReference type="PANTHER" id="PTHR33164:SF13">
    <property type="entry name" value="4-HYDROXYPHENYLACETATE CATABOLISM PROTEIN"/>
    <property type="match status" value="1"/>
</dbReference>
<dbReference type="SMART" id="SM00347">
    <property type="entry name" value="HTH_MARR"/>
    <property type="match status" value="1"/>
</dbReference>
<dbReference type="InterPro" id="IPR036390">
    <property type="entry name" value="WH_DNA-bd_sf"/>
</dbReference>
<dbReference type="Gene3D" id="1.10.10.10">
    <property type="entry name" value="Winged helix-like DNA-binding domain superfamily/Winged helix DNA-binding domain"/>
    <property type="match status" value="1"/>
</dbReference>
<dbReference type="InterPro" id="IPR039422">
    <property type="entry name" value="MarR/SlyA-like"/>
</dbReference>
<dbReference type="Pfam" id="PF01047">
    <property type="entry name" value="MarR"/>
    <property type="match status" value="1"/>
</dbReference>
<dbReference type="GO" id="GO:0003700">
    <property type="term" value="F:DNA-binding transcription factor activity"/>
    <property type="evidence" value="ECO:0007669"/>
    <property type="project" value="InterPro"/>
</dbReference>
<evidence type="ECO:0000313" key="5">
    <source>
        <dbReference type="EMBL" id="OZI23000.1"/>
    </source>
</evidence>
<dbReference type="EMBL" id="NEVK01000004">
    <property type="protein sequence ID" value="OZI23000.1"/>
    <property type="molecule type" value="Genomic_DNA"/>
</dbReference>
<proteinExistence type="predicted"/>
<dbReference type="InterPro" id="IPR023187">
    <property type="entry name" value="Tscrpt_reg_MarR-type_CS"/>
</dbReference>
<dbReference type="GO" id="GO:0006950">
    <property type="term" value="P:response to stress"/>
    <property type="evidence" value="ECO:0007669"/>
    <property type="project" value="TreeGrafter"/>
</dbReference>
<organism evidence="5 6">
    <name type="scientific">Bordetella genomosp. 7</name>
    <dbReference type="NCBI Taxonomy" id="1416805"/>
    <lineage>
        <taxon>Bacteria</taxon>
        <taxon>Pseudomonadati</taxon>
        <taxon>Pseudomonadota</taxon>
        <taxon>Betaproteobacteria</taxon>
        <taxon>Burkholderiales</taxon>
        <taxon>Alcaligenaceae</taxon>
        <taxon>Bordetella</taxon>
    </lineage>
</organism>
<accession>A0A261REF0</accession>
<sequence>MSQFHHRNLPHLLLHARETLMAHFRPILHAAGITEQQWRVLRTLSELEPMEPNQIAAQCQILRPSLTRMLIGMEQSGLIERTRSSADQRRQDITLTPKARRLIDTLRPQVDACYERLEASLGKARLERLYHDIDAAIEHIKRHPPA</sequence>
<dbReference type="Proteomes" id="UP000216947">
    <property type="component" value="Unassembled WGS sequence"/>
</dbReference>
<reference evidence="6" key="1">
    <citation type="submission" date="2017-05" db="EMBL/GenBank/DDBJ databases">
        <title>Complete and WGS of Bordetella genogroups.</title>
        <authorList>
            <person name="Spilker T."/>
            <person name="Lipuma J."/>
        </authorList>
    </citation>
    <scope>NUCLEOTIDE SEQUENCE [LARGE SCALE GENOMIC DNA]</scope>
    <source>
        <strain evidence="6">AU18089</strain>
    </source>
</reference>
<comment type="caution">
    <text evidence="5">The sequence shown here is derived from an EMBL/GenBank/DDBJ whole genome shotgun (WGS) entry which is preliminary data.</text>
</comment>
<dbReference type="SUPFAM" id="SSF46785">
    <property type="entry name" value="Winged helix' DNA-binding domain"/>
    <property type="match status" value="1"/>
</dbReference>
<gene>
    <name evidence="5" type="ORF">CAL19_09340</name>
</gene>
<protein>
    <submittedName>
        <fullName evidence="5">Homoprotocatechuate degradation operon regulator, HpaR</fullName>
    </submittedName>
</protein>
<dbReference type="GO" id="GO:0003677">
    <property type="term" value="F:DNA binding"/>
    <property type="evidence" value="ECO:0007669"/>
    <property type="project" value="UniProtKB-KW"/>
</dbReference>
<dbReference type="GO" id="GO:0045892">
    <property type="term" value="P:negative regulation of DNA-templated transcription"/>
    <property type="evidence" value="ECO:0007669"/>
    <property type="project" value="InterPro"/>
</dbReference>
<evidence type="ECO:0000256" key="3">
    <source>
        <dbReference type="ARBA" id="ARBA00023163"/>
    </source>
</evidence>
<evidence type="ECO:0000256" key="1">
    <source>
        <dbReference type="ARBA" id="ARBA00023015"/>
    </source>
</evidence>
<dbReference type="InterPro" id="IPR012712">
    <property type="entry name" value="HpaR/FarR"/>
</dbReference>
<dbReference type="NCBIfam" id="TIGR02337">
    <property type="entry name" value="HpaR"/>
    <property type="match status" value="1"/>
</dbReference>
<dbReference type="AlphaFoldDB" id="A0A261REF0"/>